<dbReference type="AlphaFoldDB" id="A0A2M9BLW9"/>
<reference evidence="2 3" key="1">
    <citation type="submission" date="2017-11" db="EMBL/GenBank/DDBJ databases">
        <title>Genomic Encyclopedia of Archaeal and Bacterial Type Strains, Phase II (KMG-II): From Individual Species to Whole Genera.</title>
        <authorList>
            <person name="Goeker M."/>
        </authorList>
    </citation>
    <scope>NUCLEOTIDE SEQUENCE [LARGE SCALE GENOMIC DNA]</scope>
    <source>
        <strain evidence="2 3">DSM 11115</strain>
    </source>
</reference>
<feature type="transmembrane region" description="Helical" evidence="1">
    <location>
        <begin position="36"/>
        <end position="59"/>
    </location>
</feature>
<evidence type="ECO:0000256" key="1">
    <source>
        <dbReference type="SAM" id="Phobius"/>
    </source>
</evidence>
<keyword evidence="1" id="KW-1133">Transmembrane helix</keyword>
<protein>
    <submittedName>
        <fullName evidence="2">Uncharacterized protein</fullName>
    </submittedName>
</protein>
<dbReference type="EMBL" id="PGFA01000001">
    <property type="protein sequence ID" value="PJJ58954.1"/>
    <property type="molecule type" value="Genomic_DNA"/>
</dbReference>
<accession>A0A2M9BLW9</accession>
<keyword evidence="1" id="KW-0472">Membrane</keyword>
<gene>
    <name evidence="2" type="ORF">CLV45_0366</name>
</gene>
<sequence>MSSILYGEVLLTNGVMLAILGILYGSGWLFESLGLLLVFLLVAVLFAFLELALCLRALLTGQFLVARIYGTLFVLIATLDWWLLEQAQ</sequence>
<feature type="transmembrane region" description="Helical" evidence="1">
    <location>
        <begin position="9"/>
        <end position="30"/>
    </location>
</feature>
<keyword evidence="3" id="KW-1185">Reference proteome</keyword>
<evidence type="ECO:0000313" key="2">
    <source>
        <dbReference type="EMBL" id="PJJ58954.1"/>
    </source>
</evidence>
<evidence type="ECO:0000313" key="3">
    <source>
        <dbReference type="Proteomes" id="UP000228535"/>
    </source>
</evidence>
<name>A0A2M9BLW9_9BACT</name>
<proteinExistence type="predicted"/>
<comment type="caution">
    <text evidence="2">The sequence shown here is derived from an EMBL/GenBank/DDBJ whole genome shotgun (WGS) entry which is preliminary data.</text>
</comment>
<feature type="transmembrane region" description="Helical" evidence="1">
    <location>
        <begin position="66"/>
        <end position="84"/>
    </location>
</feature>
<dbReference type="Proteomes" id="UP000228535">
    <property type="component" value="Unassembled WGS sequence"/>
</dbReference>
<keyword evidence="1" id="KW-0812">Transmembrane</keyword>
<organism evidence="2 3">
    <name type="scientific">Hymenobacter chitinivorans DSM 11115</name>
    <dbReference type="NCBI Taxonomy" id="1121954"/>
    <lineage>
        <taxon>Bacteria</taxon>
        <taxon>Pseudomonadati</taxon>
        <taxon>Bacteroidota</taxon>
        <taxon>Cytophagia</taxon>
        <taxon>Cytophagales</taxon>
        <taxon>Hymenobacteraceae</taxon>
        <taxon>Hymenobacter</taxon>
    </lineage>
</organism>